<protein>
    <recommendedName>
        <fullName evidence="5">Peptidase G2</fullName>
    </recommendedName>
</protein>
<dbReference type="EMBL" id="NPBH01000048">
    <property type="protein sequence ID" value="PAE07439.1"/>
    <property type="molecule type" value="Genomic_DNA"/>
</dbReference>
<dbReference type="InterPro" id="IPR011050">
    <property type="entry name" value="Pectin_lyase_fold/virulence"/>
</dbReference>
<dbReference type="SMART" id="SM00710">
    <property type="entry name" value="PbH1"/>
    <property type="match status" value="7"/>
</dbReference>
<dbReference type="Pfam" id="PF12708">
    <property type="entry name" value="Pect-lyase_RHGA_epim"/>
    <property type="match status" value="1"/>
</dbReference>
<proteinExistence type="predicted"/>
<dbReference type="Pfam" id="PF11962">
    <property type="entry name" value="Peptidase_G2"/>
    <property type="match status" value="1"/>
</dbReference>
<dbReference type="InterPro" id="IPR012334">
    <property type="entry name" value="Pectin_lyas_fold"/>
</dbReference>
<feature type="domain" description="Rhamnogalacturonase A/B/Epimerase-like pectate lyase" evidence="2">
    <location>
        <begin position="67"/>
        <end position="252"/>
    </location>
</feature>
<name>A0A268HC50_9BACI</name>
<dbReference type="Proteomes" id="UP000216475">
    <property type="component" value="Unassembled WGS sequence"/>
</dbReference>
<evidence type="ECO:0000259" key="2">
    <source>
        <dbReference type="Pfam" id="PF12708"/>
    </source>
</evidence>
<dbReference type="InterPro" id="IPR021865">
    <property type="entry name" value="Peptidase_G2"/>
</dbReference>
<feature type="domain" description="Peptidase G2 IMC autoproteolytic cleavage" evidence="1">
    <location>
        <begin position="571"/>
        <end position="803"/>
    </location>
</feature>
<comment type="caution">
    <text evidence="3">The sequence shown here is derived from an EMBL/GenBank/DDBJ whole genome shotgun (WGS) entry which is preliminary data.</text>
</comment>
<organism evidence="3 4">
    <name type="scientific">Terribacillus saccharophilus</name>
    <dbReference type="NCBI Taxonomy" id="361277"/>
    <lineage>
        <taxon>Bacteria</taxon>
        <taxon>Bacillati</taxon>
        <taxon>Bacillota</taxon>
        <taxon>Bacilli</taxon>
        <taxon>Bacillales</taxon>
        <taxon>Bacillaceae</taxon>
        <taxon>Terribacillus</taxon>
    </lineage>
</organism>
<evidence type="ECO:0008006" key="5">
    <source>
        <dbReference type="Google" id="ProtNLM"/>
    </source>
</evidence>
<reference evidence="3 4" key="1">
    <citation type="submission" date="2017-07" db="EMBL/GenBank/DDBJ databases">
        <title>Isolation and whole genome analysis of endospore-forming bacteria from heroin.</title>
        <authorList>
            <person name="Kalinowski J."/>
            <person name="Ahrens B."/>
            <person name="Al-Dilaimi A."/>
            <person name="Winkler A."/>
            <person name="Wibberg D."/>
            <person name="Schleenbecker U."/>
            <person name="Ruckert C."/>
            <person name="Wolfel R."/>
            <person name="Grass G."/>
        </authorList>
    </citation>
    <scope>NUCLEOTIDE SEQUENCE [LARGE SCALE GENOMIC DNA]</scope>
    <source>
        <strain evidence="3 4">7509</strain>
    </source>
</reference>
<evidence type="ECO:0000313" key="4">
    <source>
        <dbReference type="Proteomes" id="UP000216475"/>
    </source>
</evidence>
<dbReference type="AlphaFoldDB" id="A0A268HC50"/>
<evidence type="ECO:0000313" key="3">
    <source>
        <dbReference type="EMBL" id="PAE07439.1"/>
    </source>
</evidence>
<dbReference type="SUPFAM" id="SSF51126">
    <property type="entry name" value="Pectin lyase-like"/>
    <property type="match status" value="1"/>
</dbReference>
<dbReference type="Gene3D" id="4.10.80.40">
    <property type="entry name" value="succinate dehydrogenase protein domain"/>
    <property type="match status" value="1"/>
</dbReference>
<gene>
    <name evidence="3" type="ORF">CHI12_11050</name>
</gene>
<dbReference type="InterPro" id="IPR006626">
    <property type="entry name" value="PbH1"/>
</dbReference>
<dbReference type="Gene3D" id="2.40.300.10">
    <property type="entry name" value="Head decoration protein D"/>
    <property type="match status" value="1"/>
</dbReference>
<sequence>MTKYKSYLDLNKFEQSDMELNEPIMDNFQKIDSKLGSALQKDSKQYTNLVERFEDIETLVETNTKYNVRDYGAKGDGVTNDTKAFKDAIGTGKRTVLVPAGTYVVDEVKLPDNTYFIGEGIGLTVIISSTTASVNNTVVSNADWKNGNTNVLIKGMTVDWNKKGARLDAPYPGRPEGCAVALVGARDSYIREVFAKDGKIHSFEVTAPRGSENTVRAKRIWISNCIATGGGDDNFTTHYCDHVYIENCYSFDPMGTFGNTSNTNCFEIDDGSVNVHITNCLAVGGVRGYEIKAHASAPAGMNSSLTNCTAINNVLGINIRHIGHHLDSNPTSTSAWDVSIQNCFIYDPKRNAGLYDAVTVRAMEVSAYRNVNISNLHVINTGGSEIEAGEAVMEFRFKSENINVNNLTVRNFTKQSYDVMVVGGENSRGRVNFSNISLWQSAESGVFTGTGVNNCNFIGGQLVKSGGKYGFDMYEQGNTMLGFQWYGYDIPARISHKNYEHIPNRLRHGLLAGTSNGHPLNSVSAILACTSGSEATGSKSVVISSVGGKASGDRSAVINSSRSEATANSATVLNAYNTINPTSDSIAGGFGSSPSSSNRKWDINSSNGNIKAAGTVSSGSSFSDYAEYFESLDGKAIPTGTIVTLDKDKIRPAREGEDMLGVISETAGIVLGEAPFTWANRYETNDFGGYIYEEVEVTEEEVNEVTGEITQKTRMVTLPKENPEYDPEKVQISRADRPEWNIVGLVGQVYVRTDETIEAGDYIEAEEGTATKSEYAGQGWKVMKVTKPYETEKGYGVAKVMIK</sequence>
<accession>A0A268HC50</accession>
<dbReference type="Gene3D" id="2.160.10.20">
    <property type="entry name" value="Insect antifreeze protein"/>
    <property type="match status" value="1"/>
</dbReference>
<evidence type="ECO:0000259" key="1">
    <source>
        <dbReference type="Pfam" id="PF11962"/>
    </source>
</evidence>
<dbReference type="Gene3D" id="2.160.20.10">
    <property type="entry name" value="Single-stranded right-handed beta-helix, Pectin lyase-like"/>
    <property type="match status" value="1"/>
</dbReference>
<dbReference type="InterPro" id="IPR024535">
    <property type="entry name" value="RHGA/B-epi-like_pectate_lyase"/>
</dbReference>